<sequence length="494" mass="54978">MKPEHQKREMSSQEIEQHLKSAVDALAPDIFDRLDLSVPQQKPEQDSGRDKIVSLQRRMRGMAVAAAACLCLVTAGGGAWHYQYQNRQIDSVIGIDVNPSVELFISRKNRILKAEPLNADAESIMEDMDLKGVELNVAVNAVIGSMVTHGYLDDLDNAILVTVSNDSIKKATALRTSVVEDIEQTLQENQVKAVVYDQQVIEEDAVRKLADTYGISYGKAYFLKELISQNENLTEADMERLSTMNMKEIAREIAKDSLNLGEFADRAENPQDSETEQENRTGADPETEGNVDDSTDSEADSTEMSEETKESSTAVESASEPETLAKPETEPETEEEIRQGRVKIDYVDYEDGSIYIYFEDYVRWKNPTVSVRDEDGNSYSAMVDETESDSCIVEVSGLEDGKTYSFVLGGITRKGDSTATTVKGYFDTPEIADELKTSEPSDEEEETEHDPKNSQKQNPNTESETETSTKENDQNHAFEDSGKAEESKLQGTEN</sequence>
<evidence type="ECO:0000256" key="1">
    <source>
        <dbReference type="SAM" id="MobiDB-lite"/>
    </source>
</evidence>
<gene>
    <name evidence="4" type="ORF">WMO41_00515</name>
</gene>
<feature type="region of interest" description="Disordered" evidence="1">
    <location>
        <begin position="424"/>
        <end position="494"/>
    </location>
</feature>
<dbReference type="RefSeq" id="WP_349228123.1">
    <property type="nucleotide sequence ID" value="NZ_JBBMFJ010000001.1"/>
</dbReference>
<feature type="transmembrane region" description="Helical" evidence="2">
    <location>
        <begin position="61"/>
        <end position="82"/>
    </location>
</feature>
<feature type="compositionally biased region" description="Basic and acidic residues" evidence="1">
    <location>
        <begin position="467"/>
        <end position="488"/>
    </location>
</feature>
<feature type="compositionally biased region" description="Acidic residues" evidence="1">
    <location>
        <begin position="285"/>
        <end position="305"/>
    </location>
</feature>
<organism evidence="4 5">
    <name type="scientific">Ventrimonas faecis</name>
    <dbReference type="NCBI Taxonomy" id="3133170"/>
    <lineage>
        <taxon>Bacteria</taxon>
        <taxon>Bacillati</taxon>
        <taxon>Bacillota</taxon>
        <taxon>Clostridia</taxon>
        <taxon>Lachnospirales</taxon>
        <taxon>Lachnospiraceae</taxon>
        <taxon>Ventrimonas</taxon>
    </lineage>
</organism>
<dbReference type="EMBL" id="JBBMFJ010000001">
    <property type="protein sequence ID" value="MEQ2561671.1"/>
    <property type="molecule type" value="Genomic_DNA"/>
</dbReference>
<keyword evidence="2" id="KW-0472">Membrane</keyword>
<dbReference type="Pfam" id="PF23750">
    <property type="entry name" value="RsgI_M"/>
    <property type="match status" value="1"/>
</dbReference>
<accession>A0ABV1HH74</accession>
<proteinExistence type="predicted"/>
<keyword evidence="2" id="KW-1133">Transmembrane helix</keyword>
<keyword evidence="2" id="KW-0812">Transmembrane</keyword>
<comment type="caution">
    <text evidence="4">The sequence shown here is derived from an EMBL/GenBank/DDBJ whole genome shotgun (WGS) entry which is preliminary data.</text>
</comment>
<reference evidence="4 5" key="1">
    <citation type="submission" date="2024-03" db="EMBL/GenBank/DDBJ databases">
        <title>Human intestinal bacterial collection.</title>
        <authorList>
            <person name="Pauvert C."/>
            <person name="Hitch T.C.A."/>
            <person name="Clavel T."/>
        </authorList>
    </citation>
    <scope>NUCLEOTIDE SEQUENCE [LARGE SCALE GENOMIC DNA]</scope>
    <source>
        <strain evidence="4 5">CLA-AP-H27</strain>
    </source>
</reference>
<protein>
    <recommendedName>
        <fullName evidence="3">Anti-sigma factor RsgI-like middle domain-containing protein</fullName>
    </recommendedName>
</protein>
<dbReference type="Proteomes" id="UP001437460">
    <property type="component" value="Unassembled WGS sequence"/>
</dbReference>
<keyword evidence="5" id="KW-1185">Reference proteome</keyword>
<evidence type="ECO:0000256" key="2">
    <source>
        <dbReference type="SAM" id="Phobius"/>
    </source>
</evidence>
<feature type="region of interest" description="Disordered" evidence="1">
    <location>
        <begin position="266"/>
        <end position="338"/>
    </location>
</feature>
<evidence type="ECO:0000313" key="5">
    <source>
        <dbReference type="Proteomes" id="UP001437460"/>
    </source>
</evidence>
<feature type="domain" description="Anti-sigma factor RsgI-like middle" evidence="3">
    <location>
        <begin position="91"/>
        <end position="223"/>
    </location>
</feature>
<evidence type="ECO:0000259" key="3">
    <source>
        <dbReference type="Pfam" id="PF23750"/>
    </source>
</evidence>
<name>A0ABV1HH74_9FIRM</name>
<dbReference type="InterPro" id="IPR055431">
    <property type="entry name" value="RsgI_M"/>
</dbReference>
<evidence type="ECO:0000313" key="4">
    <source>
        <dbReference type="EMBL" id="MEQ2561671.1"/>
    </source>
</evidence>